<dbReference type="EMBL" id="JBIGHV010000007">
    <property type="protein sequence ID" value="MFG6432218.1"/>
    <property type="molecule type" value="Genomic_DNA"/>
</dbReference>
<evidence type="ECO:0000256" key="3">
    <source>
        <dbReference type="ARBA" id="ARBA00023163"/>
    </source>
</evidence>
<comment type="caution">
    <text evidence="6">The sequence shown here is derived from an EMBL/GenBank/DDBJ whole genome shotgun (WGS) entry which is preliminary data.</text>
</comment>
<dbReference type="SMART" id="SM00342">
    <property type="entry name" value="HTH_ARAC"/>
    <property type="match status" value="1"/>
</dbReference>
<dbReference type="Proteomes" id="UP001606210">
    <property type="component" value="Unassembled WGS sequence"/>
</dbReference>
<reference evidence="6 7" key="1">
    <citation type="submission" date="2024-08" db="EMBL/GenBank/DDBJ databases">
        <authorList>
            <person name="Lu H."/>
        </authorList>
    </citation>
    <scope>NUCLEOTIDE SEQUENCE [LARGE SCALE GENOMIC DNA]</scope>
    <source>
        <strain evidence="6 7">LYH14W</strain>
    </source>
</reference>
<dbReference type="Pfam" id="PF12833">
    <property type="entry name" value="HTH_18"/>
    <property type="match status" value="1"/>
</dbReference>
<dbReference type="Gene3D" id="1.10.10.60">
    <property type="entry name" value="Homeodomain-like"/>
    <property type="match status" value="1"/>
</dbReference>
<evidence type="ECO:0000313" key="6">
    <source>
        <dbReference type="EMBL" id="MFG6432218.1"/>
    </source>
</evidence>
<keyword evidence="1" id="KW-0805">Transcription regulation</keyword>
<dbReference type="PANTHER" id="PTHR46796">
    <property type="entry name" value="HTH-TYPE TRANSCRIPTIONAL ACTIVATOR RHAS-RELATED"/>
    <property type="match status" value="1"/>
</dbReference>
<organism evidence="6 7">
    <name type="scientific">Pelomonas parva</name>
    <dbReference type="NCBI Taxonomy" id="3299032"/>
    <lineage>
        <taxon>Bacteria</taxon>
        <taxon>Pseudomonadati</taxon>
        <taxon>Pseudomonadota</taxon>
        <taxon>Betaproteobacteria</taxon>
        <taxon>Burkholderiales</taxon>
        <taxon>Sphaerotilaceae</taxon>
        <taxon>Roseateles</taxon>
    </lineage>
</organism>
<gene>
    <name evidence="6" type="ORF">ACG00Y_20015</name>
</gene>
<dbReference type="InterPro" id="IPR009057">
    <property type="entry name" value="Homeodomain-like_sf"/>
</dbReference>
<feature type="region of interest" description="Disordered" evidence="4">
    <location>
        <begin position="1"/>
        <end position="22"/>
    </location>
</feature>
<keyword evidence="3" id="KW-0804">Transcription</keyword>
<feature type="domain" description="HTH araC/xylS-type" evidence="5">
    <location>
        <begin position="175"/>
        <end position="272"/>
    </location>
</feature>
<proteinExistence type="predicted"/>
<evidence type="ECO:0000259" key="5">
    <source>
        <dbReference type="PROSITE" id="PS01124"/>
    </source>
</evidence>
<protein>
    <submittedName>
        <fullName evidence="6">Helix-turn-helix domain-containing protein</fullName>
    </submittedName>
</protein>
<evidence type="ECO:0000313" key="7">
    <source>
        <dbReference type="Proteomes" id="UP001606210"/>
    </source>
</evidence>
<dbReference type="InterPro" id="IPR018060">
    <property type="entry name" value="HTH_AraC"/>
</dbReference>
<evidence type="ECO:0000256" key="1">
    <source>
        <dbReference type="ARBA" id="ARBA00023015"/>
    </source>
</evidence>
<dbReference type="InterPro" id="IPR050204">
    <property type="entry name" value="AraC_XylS_family_regulators"/>
</dbReference>
<accession>A0ABW7FA35</accession>
<dbReference type="SUPFAM" id="SSF46689">
    <property type="entry name" value="Homeodomain-like"/>
    <property type="match status" value="2"/>
</dbReference>
<evidence type="ECO:0000256" key="4">
    <source>
        <dbReference type="SAM" id="MobiDB-lite"/>
    </source>
</evidence>
<dbReference type="PROSITE" id="PS01124">
    <property type="entry name" value="HTH_ARAC_FAMILY_2"/>
    <property type="match status" value="1"/>
</dbReference>
<evidence type="ECO:0000256" key="2">
    <source>
        <dbReference type="ARBA" id="ARBA00023125"/>
    </source>
</evidence>
<keyword evidence="2" id="KW-0238">DNA-binding</keyword>
<name>A0ABW7FA35_9BURK</name>
<keyword evidence="7" id="KW-1185">Reference proteome</keyword>
<feature type="compositionally biased region" description="Polar residues" evidence="4">
    <location>
        <begin position="1"/>
        <end position="13"/>
    </location>
</feature>
<sequence>MTQPGTESATAWSLVSRPGRGSDGSGRIYSWPGGSLWIGRSQGRTEWHAHHAHQLALAPEGELRFRTEAQGAWTGFAGALVPSHCAHQFEVDGLRVAHLFVEPESRAGRALMARFGAGQVAALPADDARSTAQLLFAAFAADAAALAMQQAAVAAIGALCGAGTEPDAELDPRLARALAFIQARVAQPLSLGEVAASVALSESRFRHLFVAGTGTSFRAYLLWLRINRAIDAAMAGASWTEAAHQAGFADSAHLSRTHKRMFGIEPTAVRPQPLAAAPR</sequence>
<dbReference type="RefSeq" id="WP_394481895.1">
    <property type="nucleotide sequence ID" value="NZ_JBIGHV010000007.1"/>
</dbReference>